<dbReference type="PANTHER" id="PTHR28055">
    <property type="entry name" value="ALTERED INHERITANCE OF MITOCHONDRIA PROTEIN 41, MITOCHONDRIAL"/>
    <property type="match status" value="1"/>
</dbReference>
<gene>
    <name evidence="1" type="ORF">H9895_00975</name>
</gene>
<proteinExistence type="predicted"/>
<reference evidence="1" key="2">
    <citation type="submission" date="2021-04" db="EMBL/GenBank/DDBJ databases">
        <authorList>
            <person name="Gilroy R."/>
        </authorList>
    </citation>
    <scope>NUCLEOTIDE SEQUENCE</scope>
    <source>
        <strain evidence="1">CHK169-2315</strain>
    </source>
</reference>
<dbReference type="SUPFAM" id="SSF89095">
    <property type="entry name" value="GatB/YqeY motif"/>
    <property type="match status" value="1"/>
</dbReference>
<sequence>MSLLEQLNENMKQAMRAKDKERLSVIRMVKASLQNEAIKLGVETLSEEDEITVLSRELKQRRDSMKEFEAANRIDLAEKLASEIEMLQPYLPAQLSETEVEQLVQETIKQVGATSKKDFGKVMQQLMPKVKGKADGSVVQQLVQKHLA</sequence>
<dbReference type="InterPro" id="IPR042184">
    <property type="entry name" value="YqeY/Aim41_N"/>
</dbReference>
<dbReference type="GO" id="GO:0016884">
    <property type="term" value="F:carbon-nitrogen ligase activity, with glutamine as amido-N-donor"/>
    <property type="evidence" value="ECO:0007669"/>
    <property type="project" value="InterPro"/>
</dbReference>
<dbReference type="PANTHER" id="PTHR28055:SF1">
    <property type="entry name" value="ALTERED INHERITANCE OF MITOCHONDRIA PROTEIN 41, MITOCHONDRIAL"/>
    <property type="match status" value="1"/>
</dbReference>
<name>A0A9D1PJM9_9BACI</name>
<dbReference type="InterPro" id="IPR019004">
    <property type="entry name" value="YqeY/Aim41"/>
</dbReference>
<dbReference type="InterPro" id="IPR003789">
    <property type="entry name" value="Asn/Gln_tRNA_amidoTrase-B-like"/>
</dbReference>
<reference evidence="1" key="1">
    <citation type="journal article" date="2021" name="PeerJ">
        <title>Extensive microbial diversity within the chicken gut microbiome revealed by metagenomics and culture.</title>
        <authorList>
            <person name="Gilroy R."/>
            <person name="Ravi A."/>
            <person name="Getino M."/>
            <person name="Pursley I."/>
            <person name="Horton D.L."/>
            <person name="Alikhan N.F."/>
            <person name="Baker D."/>
            <person name="Gharbi K."/>
            <person name="Hall N."/>
            <person name="Watson M."/>
            <person name="Adriaenssens E.M."/>
            <person name="Foster-Nyarko E."/>
            <person name="Jarju S."/>
            <person name="Secka A."/>
            <person name="Antonio M."/>
            <person name="Oren A."/>
            <person name="Chaudhuri R.R."/>
            <person name="La Ragione R."/>
            <person name="Hildebrand F."/>
            <person name="Pallen M.J."/>
        </authorList>
    </citation>
    <scope>NUCLEOTIDE SEQUENCE</scope>
    <source>
        <strain evidence="1">CHK169-2315</strain>
    </source>
</reference>
<dbReference type="Pfam" id="PF09424">
    <property type="entry name" value="YqeY"/>
    <property type="match status" value="1"/>
</dbReference>
<protein>
    <submittedName>
        <fullName evidence="1">GatB/YqeY domain-containing protein</fullName>
    </submittedName>
</protein>
<dbReference type="Gene3D" id="1.10.10.410">
    <property type="match status" value="1"/>
</dbReference>
<accession>A0A9D1PJM9</accession>
<evidence type="ECO:0000313" key="1">
    <source>
        <dbReference type="EMBL" id="HIV73636.1"/>
    </source>
</evidence>
<dbReference type="EMBL" id="DXHX01000015">
    <property type="protein sequence ID" value="HIV73636.1"/>
    <property type="molecule type" value="Genomic_DNA"/>
</dbReference>
<dbReference type="Gene3D" id="1.10.1510.10">
    <property type="entry name" value="Uncharacterised protein YqeY/AIM41 PF09424, N-terminal domain"/>
    <property type="match status" value="1"/>
</dbReference>
<dbReference type="Proteomes" id="UP000823937">
    <property type="component" value="Unassembled WGS sequence"/>
</dbReference>
<dbReference type="AlphaFoldDB" id="A0A9D1PJM9"/>
<organism evidence="1 2">
    <name type="scientific">Candidatus Pseudogracilibacillus intestinigallinarum</name>
    <dbReference type="NCBI Taxonomy" id="2838742"/>
    <lineage>
        <taxon>Bacteria</taxon>
        <taxon>Bacillati</taxon>
        <taxon>Bacillota</taxon>
        <taxon>Bacilli</taxon>
        <taxon>Bacillales</taxon>
        <taxon>Bacillaceae</taxon>
        <taxon>Pseudogracilibacillus</taxon>
    </lineage>
</organism>
<evidence type="ECO:0000313" key="2">
    <source>
        <dbReference type="Proteomes" id="UP000823937"/>
    </source>
</evidence>
<comment type="caution">
    <text evidence="1">The sequence shown here is derived from an EMBL/GenBank/DDBJ whole genome shotgun (WGS) entry which is preliminary data.</text>
</comment>
<dbReference type="InterPro" id="IPR023168">
    <property type="entry name" value="GatB_Yqey_C_2"/>
</dbReference>